<protein>
    <submittedName>
        <fullName evidence="7">Polysaccharide biosynthesis protein</fullName>
    </submittedName>
</protein>
<evidence type="ECO:0000256" key="1">
    <source>
        <dbReference type="ARBA" id="ARBA00004651"/>
    </source>
</evidence>
<keyword evidence="3 6" id="KW-0812">Transmembrane</keyword>
<evidence type="ECO:0000256" key="5">
    <source>
        <dbReference type="ARBA" id="ARBA00023136"/>
    </source>
</evidence>
<feature type="transmembrane region" description="Helical" evidence="6">
    <location>
        <begin position="46"/>
        <end position="65"/>
    </location>
</feature>
<keyword evidence="4 6" id="KW-1133">Transmembrane helix</keyword>
<dbReference type="Proteomes" id="UP000216312">
    <property type="component" value="Unassembled WGS sequence"/>
</dbReference>
<feature type="transmembrane region" description="Helical" evidence="6">
    <location>
        <begin position="331"/>
        <end position="347"/>
    </location>
</feature>
<proteinExistence type="predicted"/>
<feature type="transmembrane region" description="Helical" evidence="6">
    <location>
        <begin position="289"/>
        <end position="311"/>
    </location>
</feature>
<evidence type="ECO:0000256" key="6">
    <source>
        <dbReference type="SAM" id="Phobius"/>
    </source>
</evidence>
<evidence type="ECO:0000256" key="2">
    <source>
        <dbReference type="ARBA" id="ARBA00022475"/>
    </source>
</evidence>
<feature type="transmembrane region" description="Helical" evidence="6">
    <location>
        <begin position="247"/>
        <end position="268"/>
    </location>
</feature>
<dbReference type="AlphaFoldDB" id="A0A257LUL8"/>
<evidence type="ECO:0000313" key="7">
    <source>
        <dbReference type="EMBL" id="OYV03120.1"/>
    </source>
</evidence>
<keyword evidence="2" id="KW-1003">Cell membrane</keyword>
<dbReference type="InterPro" id="IPR050833">
    <property type="entry name" value="Poly_Biosynth_Transport"/>
</dbReference>
<comment type="caution">
    <text evidence="7">The sequence shown here is derived from an EMBL/GenBank/DDBJ whole genome shotgun (WGS) entry which is preliminary data.</text>
</comment>
<dbReference type="GO" id="GO:0005886">
    <property type="term" value="C:plasma membrane"/>
    <property type="evidence" value="ECO:0007669"/>
    <property type="project" value="UniProtKB-SubCell"/>
</dbReference>
<feature type="transmembrane region" description="Helical" evidence="6">
    <location>
        <begin position="112"/>
        <end position="132"/>
    </location>
</feature>
<organism evidence="7 8">
    <name type="scientific">candidate division WOR-3 bacterium 4484_18</name>
    <dbReference type="NCBI Taxonomy" id="2020626"/>
    <lineage>
        <taxon>Bacteria</taxon>
        <taxon>Bacteria division WOR-3</taxon>
    </lineage>
</organism>
<feature type="transmembrane region" description="Helical" evidence="6">
    <location>
        <begin position="208"/>
        <end position="227"/>
    </location>
</feature>
<feature type="transmembrane region" description="Helical" evidence="6">
    <location>
        <begin position="85"/>
        <end position="106"/>
    </location>
</feature>
<feature type="transmembrane region" description="Helical" evidence="6">
    <location>
        <begin position="170"/>
        <end position="188"/>
    </location>
</feature>
<dbReference type="PANTHER" id="PTHR30250">
    <property type="entry name" value="PST FAMILY PREDICTED COLANIC ACID TRANSPORTER"/>
    <property type="match status" value="1"/>
</dbReference>
<comment type="subcellular location">
    <subcellularLocation>
        <location evidence="1">Cell membrane</location>
        <topology evidence="1">Multi-pass membrane protein</topology>
    </subcellularLocation>
</comment>
<dbReference type="PANTHER" id="PTHR30250:SF11">
    <property type="entry name" value="O-ANTIGEN TRANSPORTER-RELATED"/>
    <property type="match status" value="1"/>
</dbReference>
<feature type="transmembrane region" description="Helical" evidence="6">
    <location>
        <begin position="12"/>
        <end position="34"/>
    </location>
</feature>
<feature type="transmembrane region" description="Helical" evidence="6">
    <location>
        <begin position="392"/>
        <end position="410"/>
    </location>
</feature>
<evidence type="ECO:0000256" key="3">
    <source>
        <dbReference type="ARBA" id="ARBA00022692"/>
    </source>
</evidence>
<sequence length="414" mass="46031">MQNEVYARLPSLRVNFLWVATGRAIFAITQWGIISALSKLGTPVLVGEYTLGLAISAPIFMFMSLQLRSVQAIDARGEYSLSHFLNLRCITNVVSLFMIALVSRLMGYSGHLWVIIIAVGGMKFMEYMSDVLYGCMQKHERVDLMAKSLILRGTGGLGFFVLMLLLCKSLLWAIIGVAAVWLAIFVIFDLTNAKSLESFKLPHDWSKLWTLFRLSLPLGIVMGIVSLNTNIPRYFIERFHGTAMLGYFSALAYIPTAGNIVIVALGQAAIARLAKYYAFDKEGKAYVRLLLRLVLLATLIGGAGVVIVWLFGPQILRVVYKADYARYHRELIWLMVSGVIWFVASILNQGMTAARQFKIQVLIFLIVLATSVVGSLWFIPRYGLMGAVHVRIISNSVMVVGAAAVNLYAVKKKK</sequence>
<dbReference type="EMBL" id="NMUJ01000021">
    <property type="protein sequence ID" value="OYV03120.1"/>
    <property type="molecule type" value="Genomic_DNA"/>
</dbReference>
<feature type="transmembrane region" description="Helical" evidence="6">
    <location>
        <begin position="144"/>
        <end position="164"/>
    </location>
</feature>
<evidence type="ECO:0000256" key="4">
    <source>
        <dbReference type="ARBA" id="ARBA00022989"/>
    </source>
</evidence>
<reference evidence="8" key="1">
    <citation type="submission" date="2017-07" db="EMBL/GenBank/DDBJ databases">
        <title>Novel pathways for hydrocarbon cycling and metabolic interdependencies in hydrothermal sediment communities.</title>
        <authorList>
            <person name="Dombrowski N."/>
            <person name="Seitz K."/>
            <person name="Teske A."/>
            <person name="Baker B."/>
        </authorList>
    </citation>
    <scope>NUCLEOTIDE SEQUENCE [LARGE SCALE GENOMIC DNA]</scope>
</reference>
<accession>A0A257LUL8</accession>
<keyword evidence="5 6" id="KW-0472">Membrane</keyword>
<evidence type="ECO:0000313" key="8">
    <source>
        <dbReference type="Proteomes" id="UP000216312"/>
    </source>
</evidence>
<name>A0A257LUL8_UNCW3</name>
<feature type="transmembrane region" description="Helical" evidence="6">
    <location>
        <begin position="359"/>
        <end position="380"/>
    </location>
</feature>
<gene>
    <name evidence="7" type="ORF">CGW93_02345</name>
</gene>